<reference evidence="5" key="2">
    <citation type="submission" date="2015-01" db="EMBL/GenBank/DDBJ databases">
        <title>Evolutionary Origins and Diversification of the Mycorrhizal Mutualists.</title>
        <authorList>
            <consortium name="DOE Joint Genome Institute"/>
            <consortium name="Mycorrhizal Genomics Consortium"/>
            <person name="Kohler A."/>
            <person name="Kuo A."/>
            <person name="Nagy L.G."/>
            <person name="Floudas D."/>
            <person name="Copeland A."/>
            <person name="Barry K.W."/>
            <person name="Cichocki N."/>
            <person name="Veneault-Fourrey C."/>
            <person name="LaButti K."/>
            <person name="Lindquist E.A."/>
            <person name="Lipzen A."/>
            <person name="Lundell T."/>
            <person name="Morin E."/>
            <person name="Murat C."/>
            <person name="Riley R."/>
            <person name="Ohm R."/>
            <person name="Sun H."/>
            <person name="Tunlid A."/>
            <person name="Henrissat B."/>
            <person name="Grigoriev I.V."/>
            <person name="Hibbett D.S."/>
            <person name="Martin F."/>
        </authorList>
    </citation>
    <scope>NUCLEOTIDE SEQUENCE [LARGE SCALE GENOMIC DNA]</scope>
    <source>
        <strain evidence="5">Foug A</strain>
    </source>
</reference>
<feature type="region of interest" description="Disordered" evidence="2">
    <location>
        <begin position="842"/>
        <end position="876"/>
    </location>
</feature>
<name>A0A0C3EA27_9AGAM</name>
<dbReference type="Pfam" id="PF25318">
    <property type="entry name" value="WHD_GDS1"/>
    <property type="match status" value="1"/>
</dbReference>
<sequence length="985" mass="107711">MLPHMSPPSLCALAPHNPSPSKHSYGTRIRSNSVLRPSARLRQSTPPPNPIPRKIKPAPSSPQHSQQPHNHDPVFPLPNIMLHAEDASSKVFHAIGRSFLSVDNRAMTIKDLAEMTLKFGLACQNVSAASQAITTYIRNHLSRCEAQQDHPLLLRHILSGTSTDDELVPAMYSRVGGAPSPNKVSPKDPGAMDRKSAQPVNGTQTERITNFRRGTMVWYLSKAAGVSCPFTRAGIRLCEYGKEGKRLPGTTDHPLALQNKSKRGQAQCGEKRKRLRRGCRQTSEELSQHPNFERNSSSPATDDVDGELSADSSDSDKEEPPPKVKLTLRLRPSVAVVASSPQPTEVIDLSQDPSSSEDEAVSDVDHDVEMQLVSSGASWSLPPYPRRSIAVPCYTPTCDAQPRSFLSRPDIRRSPSVPCSASPPPDSDHDDHDLDIDTESDFDWDSSSMSLASPEITVKHSNVVAEHPEIKQEPQDLRDMLDLWEDLDCASTYPSTVSSATVKLPADEAKIEELEFWEWEFENSWSGGIRLHEDANFPDVKMDRGVLESFSSSFSLDNFAPGSGLPVSPYSPFTPSSPSVPSSVSPSSDAGLGSFSFRFPSPLSSSSLSACSPPASTSTPPAHAVVTDNALAWQDTELLGPDSVHPEEFDEGWSDRGGERRDLRLMRTPSRSPSRRTGSASAEGRTQFLRKEVGVNATVNTDVQPTPSPSHVVTPGVVIVHTCQPCIPNIIATQVEGISVYHTVLDSTPLLRRIDTDFVNLTTLLCHLRLPDPSPLPPACVSVVHRVPAVNGVWAPLSVARAFAKGLPDGIEDVFLSDELVMQFPSALQEFHKRSTPGRMLNQFGPHFRSSSTPNNSSSLTPAPESDDARPDNESVWDVPLDVAPEEPVMVIPPSFDVALAALRPCVPTEDVSNLRDTPLSPSEQELFHTLCVCPDWESEEVEVVDNESSSEAHSREEKPLRRSRRVADARSRAMRLRTRGPRHS</sequence>
<feature type="compositionally biased region" description="Polar residues" evidence="2">
    <location>
        <begin position="19"/>
        <end position="35"/>
    </location>
</feature>
<feature type="compositionally biased region" description="Basic and acidic residues" evidence="2">
    <location>
        <begin position="951"/>
        <end position="972"/>
    </location>
</feature>
<feature type="compositionally biased region" description="Basic and acidic residues" evidence="2">
    <location>
        <begin position="653"/>
        <end position="665"/>
    </location>
</feature>
<dbReference type="EMBL" id="KN822023">
    <property type="protein sequence ID" value="KIM65194.1"/>
    <property type="molecule type" value="Genomic_DNA"/>
</dbReference>
<evidence type="ECO:0000256" key="1">
    <source>
        <dbReference type="ARBA" id="ARBA00022581"/>
    </source>
</evidence>
<dbReference type="InParanoid" id="A0A0C3EA27"/>
<dbReference type="STRING" id="1036808.A0A0C3EA27"/>
<feature type="compositionally biased region" description="Low complexity" evidence="2">
    <location>
        <begin position="57"/>
        <end position="68"/>
    </location>
</feature>
<evidence type="ECO:0000313" key="5">
    <source>
        <dbReference type="Proteomes" id="UP000053989"/>
    </source>
</evidence>
<keyword evidence="1" id="KW-0945">Host-virus interaction</keyword>
<feature type="region of interest" description="Disordered" evidence="2">
    <location>
        <begin position="1"/>
        <end position="74"/>
    </location>
</feature>
<dbReference type="AlphaFoldDB" id="A0A0C3EA27"/>
<gene>
    <name evidence="4" type="ORF">SCLCIDRAFT_1212311</name>
</gene>
<dbReference type="GO" id="GO:0003677">
    <property type="term" value="F:DNA binding"/>
    <property type="evidence" value="ECO:0007669"/>
    <property type="project" value="InterPro"/>
</dbReference>
<feature type="region of interest" description="Disordered" evidence="2">
    <location>
        <begin position="639"/>
        <end position="687"/>
    </location>
</feature>
<feature type="domain" description="GDS1 winged helix" evidence="3">
    <location>
        <begin position="83"/>
        <end position="157"/>
    </location>
</feature>
<feature type="region of interest" description="Disordered" evidence="2">
    <location>
        <begin position="405"/>
        <end position="440"/>
    </location>
</feature>
<reference evidence="4 5" key="1">
    <citation type="submission" date="2014-04" db="EMBL/GenBank/DDBJ databases">
        <authorList>
            <consortium name="DOE Joint Genome Institute"/>
            <person name="Kuo A."/>
            <person name="Kohler A."/>
            <person name="Nagy L.G."/>
            <person name="Floudas D."/>
            <person name="Copeland A."/>
            <person name="Barry K.W."/>
            <person name="Cichocki N."/>
            <person name="Veneault-Fourrey C."/>
            <person name="LaButti K."/>
            <person name="Lindquist E.A."/>
            <person name="Lipzen A."/>
            <person name="Lundell T."/>
            <person name="Morin E."/>
            <person name="Murat C."/>
            <person name="Sun H."/>
            <person name="Tunlid A."/>
            <person name="Henrissat B."/>
            <person name="Grigoriev I.V."/>
            <person name="Hibbett D.S."/>
            <person name="Martin F."/>
            <person name="Nordberg H.P."/>
            <person name="Cantor M.N."/>
            <person name="Hua S.X."/>
        </authorList>
    </citation>
    <scope>NUCLEOTIDE SEQUENCE [LARGE SCALE GENOMIC DNA]</scope>
    <source>
        <strain evidence="4 5">Foug A</strain>
    </source>
</reference>
<accession>A0A0C3EA27</accession>
<dbReference type="PANTHER" id="PTHR13037">
    <property type="entry name" value="FORMIN"/>
    <property type="match status" value="1"/>
</dbReference>
<evidence type="ECO:0000313" key="4">
    <source>
        <dbReference type="EMBL" id="KIM65194.1"/>
    </source>
</evidence>
<proteinExistence type="predicted"/>
<dbReference type="HOGENOM" id="CLU_005547_0_0_1"/>
<feature type="region of interest" description="Disordered" evidence="2">
    <location>
        <begin position="942"/>
        <end position="985"/>
    </location>
</feature>
<feature type="region of interest" description="Disordered" evidence="2">
    <location>
        <begin position="244"/>
        <end position="362"/>
    </location>
</feature>
<feature type="compositionally biased region" description="Basic residues" evidence="2">
    <location>
        <begin position="973"/>
        <end position="985"/>
    </location>
</feature>
<dbReference type="Proteomes" id="UP000053989">
    <property type="component" value="Unassembled WGS sequence"/>
</dbReference>
<organism evidence="4 5">
    <name type="scientific">Scleroderma citrinum Foug A</name>
    <dbReference type="NCBI Taxonomy" id="1036808"/>
    <lineage>
        <taxon>Eukaryota</taxon>
        <taxon>Fungi</taxon>
        <taxon>Dikarya</taxon>
        <taxon>Basidiomycota</taxon>
        <taxon>Agaricomycotina</taxon>
        <taxon>Agaricomycetes</taxon>
        <taxon>Agaricomycetidae</taxon>
        <taxon>Boletales</taxon>
        <taxon>Sclerodermatineae</taxon>
        <taxon>Sclerodermataceae</taxon>
        <taxon>Scleroderma</taxon>
    </lineage>
</organism>
<evidence type="ECO:0000259" key="3">
    <source>
        <dbReference type="Pfam" id="PF25318"/>
    </source>
</evidence>
<dbReference type="PANTHER" id="PTHR13037:SF24">
    <property type="entry name" value="POLYCOMB PROTEIN PCL-RELATED"/>
    <property type="match status" value="1"/>
</dbReference>
<dbReference type="InterPro" id="IPR057511">
    <property type="entry name" value="WH_GDS1"/>
</dbReference>
<protein>
    <recommendedName>
        <fullName evidence="3">GDS1 winged helix domain-containing protein</fullName>
    </recommendedName>
</protein>
<feature type="region of interest" description="Disordered" evidence="2">
    <location>
        <begin position="173"/>
        <end position="204"/>
    </location>
</feature>
<feature type="compositionally biased region" description="Low complexity" evidence="2">
    <location>
        <begin position="666"/>
        <end position="682"/>
    </location>
</feature>
<dbReference type="OrthoDB" id="5597783at2759"/>
<dbReference type="SUPFAM" id="SSF54616">
    <property type="entry name" value="DNA-binding domain of Mlu1-box binding protein MBP1"/>
    <property type="match status" value="1"/>
</dbReference>
<feature type="compositionally biased region" description="Polar residues" evidence="2">
    <location>
        <begin position="288"/>
        <end position="300"/>
    </location>
</feature>
<dbReference type="Gene3D" id="3.10.260.10">
    <property type="entry name" value="Transcription regulator HTH, APSES-type DNA-binding domain"/>
    <property type="match status" value="1"/>
</dbReference>
<keyword evidence="5" id="KW-1185">Reference proteome</keyword>
<dbReference type="InterPro" id="IPR036887">
    <property type="entry name" value="HTH_APSES_sf"/>
</dbReference>
<evidence type="ECO:0000256" key="2">
    <source>
        <dbReference type="SAM" id="MobiDB-lite"/>
    </source>
</evidence>
<feature type="compositionally biased region" description="Low complexity" evidence="2">
    <location>
        <begin position="850"/>
        <end position="862"/>
    </location>
</feature>